<dbReference type="InParanoid" id="A0A3N4LGI5"/>
<evidence type="ECO:0000259" key="2">
    <source>
        <dbReference type="Pfam" id="PF24883"/>
    </source>
</evidence>
<dbReference type="Gene3D" id="3.40.50.300">
    <property type="entry name" value="P-loop containing nucleotide triphosphate hydrolases"/>
    <property type="match status" value="1"/>
</dbReference>
<dbReference type="InterPro" id="IPR056884">
    <property type="entry name" value="NPHP3-like_N"/>
</dbReference>
<organism evidence="3 4">
    <name type="scientific">Terfezia boudieri ATCC MYA-4762</name>
    <dbReference type="NCBI Taxonomy" id="1051890"/>
    <lineage>
        <taxon>Eukaryota</taxon>
        <taxon>Fungi</taxon>
        <taxon>Dikarya</taxon>
        <taxon>Ascomycota</taxon>
        <taxon>Pezizomycotina</taxon>
        <taxon>Pezizomycetes</taxon>
        <taxon>Pezizales</taxon>
        <taxon>Pezizaceae</taxon>
        <taxon>Terfezia</taxon>
    </lineage>
</organism>
<reference evidence="3 4" key="1">
    <citation type="journal article" date="2018" name="Nat. Ecol. Evol.">
        <title>Pezizomycetes genomes reveal the molecular basis of ectomycorrhizal truffle lifestyle.</title>
        <authorList>
            <person name="Murat C."/>
            <person name="Payen T."/>
            <person name="Noel B."/>
            <person name="Kuo A."/>
            <person name="Morin E."/>
            <person name="Chen J."/>
            <person name="Kohler A."/>
            <person name="Krizsan K."/>
            <person name="Balestrini R."/>
            <person name="Da Silva C."/>
            <person name="Montanini B."/>
            <person name="Hainaut M."/>
            <person name="Levati E."/>
            <person name="Barry K.W."/>
            <person name="Belfiori B."/>
            <person name="Cichocki N."/>
            <person name="Clum A."/>
            <person name="Dockter R.B."/>
            <person name="Fauchery L."/>
            <person name="Guy J."/>
            <person name="Iotti M."/>
            <person name="Le Tacon F."/>
            <person name="Lindquist E.A."/>
            <person name="Lipzen A."/>
            <person name="Malagnac F."/>
            <person name="Mello A."/>
            <person name="Molinier V."/>
            <person name="Miyauchi S."/>
            <person name="Poulain J."/>
            <person name="Riccioni C."/>
            <person name="Rubini A."/>
            <person name="Sitrit Y."/>
            <person name="Splivallo R."/>
            <person name="Traeger S."/>
            <person name="Wang M."/>
            <person name="Zifcakova L."/>
            <person name="Wipf D."/>
            <person name="Zambonelli A."/>
            <person name="Paolocci F."/>
            <person name="Nowrousian M."/>
            <person name="Ottonello S."/>
            <person name="Baldrian P."/>
            <person name="Spatafora J.W."/>
            <person name="Henrissat B."/>
            <person name="Nagy L.G."/>
            <person name="Aury J.M."/>
            <person name="Wincker P."/>
            <person name="Grigoriev I.V."/>
            <person name="Bonfante P."/>
            <person name="Martin F.M."/>
        </authorList>
    </citation>
    <scope>NUCLEOTIDE SEQUENCE [LARGE SCALE GENOMIC DNA]</scope>
    <source>
        <strain evidence="3 4">ATCC MYA-4762</strain>
    </source>
</reference>
<protein>
    <recommendedName>
        <fullName evidence="2">Nephrocystin 3-like N-terminal domain-containing protein</fullName>
    </recommendedName>
</protein>
<sequence>MANSRRHPGTGEWLFDRKTVMASAMRDGLKQRRANPILYFFCDYRNMSKNTVHMLLRSFTSQFLAHNLRRSATKVFAPSYLGPMDVCKLTNFILISNIETHFKELLQSYSESTYMILDGLDECDGEQQSSIQA</sequence>
<dbReference type="OrthoDB" id="7464126at2759"/>
<dbReference type="PANTHER" id="PTHR10039">
    <property type="entry name" value="AMELOGENIN"/>
    <property type="match status" value="1"/>
</dbReference>
<dbReference type="InterPro" id="IPR027417">
    <property type="entry name" value="P-loop_NTPase"/>
</dbReference>
<dbReference type="PANTHER" id="PTHR10039:SF14">
    <property type="entry name" value="NACHT DOMAIN-CONTAINING PROTEIN"/>
    <property type="match status" value="1"/>
</dbReference>
<dbReference type="Proteomes" id="UP000267821">
    <property type="component" value="Unassembled WGS sequence"/>
</dbReference>
<keyword evidence="1" id="KW-0677">Repeat</keyword>
<name>A0A3N4LGI5_9PEZI</name>
<dbReference type="EMBL" id="ML121570">
    <property type="protein sequence ID" value="RPB20552.1"/>
    <property type="molecule type" value="Genomic_DNA"/>
</dbReference>
<evidence type="ECO:0000313" key="3">
    <source>
        <dbReference type="EMBL" id="RPB20552.1"/>
    </source>
</evidence>
<proteinExistence type="predicted"/>
<evidence type="ECO:0000256" key="1">
    <source>
        <dbReference type="ARBA" id="ARBA00022737"/>
    </source>
</evidence>
<evidence type="ECO:0000313" key="4">
    <source>
        <dbReference type="Proteomes" id="UP000267821"/>
    </source>
</evidence>
<feature type="domain" description="Nephrocystin 3-like N-terminal" evidence="2">
    <location>
        <begin position="18"/>
        <end position="128"/>
    </location>
</feature>
<keyword evidence="4" id="KW-1185">Reference proteome</keyword>
<accession>A0A3N4LGI5</accession>
<gene>
    <name evidence="3" type="ORF">L211DRAFT_852266</name>
</gene>
<dbReference type="AlphaFoldDB" id="A0A3N4LGI5"/>
<dbReference type="Pfam" id="PF24883">
    <property type="entry name" value="NPHP3_N"/>
    <property type="match status" value="1"/>
</dbReference>